<sequence length="84" mass="9400">MADEYAMLICDDWPNAVVLTDSGPHTIEVVKVLRRRAGLSLWHSRSLLDRLPATILYDVPQEVAEATVRELLEAGAKAEVRQQT</sequence>
<dbReference type="EMBL" id="JNBY01000003">
    <property type="protein sequence ID" value="KDN88198.1"/>
    <property type="molecule type" value="Genomic_DNA"/>
</dbReference>
<accession>A0A066Z376</accession>
<dbReference type="RefSeq" id="WP_035857931.1">
    <property type="nucleotide sequence ID" value="NZ_KK853997.1"/>
</dbReference>
<dbReference type="PATRIC" id="fig|1348663.4.peg.34"/>
<reference evidence="2 3" key="1">
    <citation type="submission" date="2014-05" db="EMBL/GenBank/DDBJ databases">
        <title>Draft Genome Sequence of Kitasatospora cheerisanensis KCTC 2395.</title>
        <authorList>
            <person name="Nam D.H."/>
        </authorList>
    </citation>
    <scope>NUCLEOTIDE SEQUENCE [LARGE SCALE GENOMIC DNA]</scope>
    <source>
        <strain evidence="2 3">KCTC 2395</strain>
    </source>
</reference>
<dbReference type="GO" id="GO:0003735">
    <property type="term" value="F:structural constituent of ribosome"/>
    <property type="evidence" value="ECO:0007669"/>
    <property type="project" value="InterPro"/>
</dbReference>
<gene>
    <name evidence="2" type="ORF">KCH_00480</name>
</gene>
<keyword evidence="3" id="KW-1185">Reference proteome</keyword>
<evidence type="ECO:0000259" key="1">
    <source>
        <dbReference type="Pfam" id="PF00542"/>
    </source>
</evidence>
<proteinExistence type="predicted"/>
<organism evidence="2 3">
    <name type="scientific">Kitasatospora cheerisanensis KCTC 2395</name>
    <dbReference type="NCBI Taxonomy" id="1348663"/>
    <lineage>
        <taxon>Bacteria</taxon>
        <taxon>Bacillati</taxon>
        <taxon>Actinomycetota</taxon>
        <taxon>Actinomycetes</taxon>
        <taxon>Kitasatosporales</taxon>
        <taxon>Streptomycetaceae</taxon>
        <taxon>Kitasatospora</taxon>
    </lineage>
</organism>
<feature type="domain" description="Large ribosomal subunit protein bL12 C-terminal" evidence="1">
    <location>
        <begin position="17"/>
        <end position="80"/>
    </location>
</feature>
<dbReference type="AlphaFoldDB" id="A0A066Z376"/>
<evidence type="ECO:0000313" key="3">
    <source>
        <dbReference type="Proteomes" id="UP000027178"/>
    </source>
</evidence>
<name>A0A066Z376_9ACTN</name>
<dbReference type="InterPro" id="IPR013823">
    <property type="entry name" value="Ribosomal_bL12_C"/>
</dbReference>
<dbReference type="HOGENOM" id="CLU_183112_0_0_11"/>
<dbReference type="OrthoDB" id="3872576at2"/>
<dbReference type="SUPFAM" id="SSF54736">
    <property type="entry name" value="ClpS-like"/>
    <property type="match status" value="1"/>
</dbReference>
<dbReference type="Pfam" id="PF00542">
    <property type="entry name" value="Ribosomal_L12"/>
    <property type="match status" value="1"/>
</dbReference>
<protein>
    <recommendedName>
        <fullName evidence="1">Large ribosomal subunit protein bL12 C-terminal domain-containing protein</fullName>
    </recommendedName>
</protein>
<evidence type="ECO:0000313" key="2">
    <source>
        <dbReference type="EMBL" id="KDN88198.1"/>
    </source>
</evidence>
<comment type="caution">
    <text evidence="2">The sequence shown here is derived from an EMBL/GenBank/DDBJ whole genome shotgun (WGS) entry which is preliminary data.</text>
</comment>
<dbReference type="GO" id="GO:0006412">
    <property type="term" value="P:translation"/>
    <property type="evidence" value="ECO:0007669"/>
    <property type="project" value="InterPro"/>
</dbReference>
<dbReference type="Proteomes" id="UP000027178">
    <property type="component" value="Unassembled WGS sequence"/>
</dbReference>
<dbReference type="eggNOG" id="ENOG5030HZ5">
    <property type="taxonomic scope" value="Bacteria"/>
</dbReference>
<dbReference type="Gene3D" id="3.30.1390.10">
    <property type="match status" value="1"/>
</dbReference>
<dbReference type="InterPro" id="IPR014719">
    <property type="entry name" value="Ribosomal_bL12_C/ClpS-like"/>
</dbReference>